<keyword evidence="2" id="KW-1185">Reference proteome</keyword>
<protein>
    <submittedName>
        <fullName evidence="1">Uncharacterized protein</fullName>
    </submittedName>
</protein>
<dbReference type="AlphaFoldDB" id="A0A9N9PHH7"/>
<organism evidence="1 2">
    <name type="scientific">Hymenoscyphus fraxineus</name>
    <dbReference type="NCBI Taxonomy" id="746836"/>
    <lineage>
        <taxon>Eukaryota</taxon>
        <taxon>Fungi</taxon>
        <taxon>Dikarya</taxon>
        <taxon>Ascomycota</taxon>
        <taxon>Pezizomycotina</taxon>
        <taxon>Leotiomycetes</taxon>
        <taxon>Helotiales</taxon>
        <taxon>Helotiaceae</taxon>
        <taxon>Hymenoscyphus</taxon>
    </lineage>
</organism>
<name>A0A9N9PHH7_9HELO</name>
<dbReference type="EMBL" id="CAJVRL010000049">
    <property type="protein sequence ID" value="CAG8953089.1"/>
    <property type="molecule type" value="Genomic_DNA"/>
</dbReference>
<gene>
    <name evidence="1" type="ORF">HYFRA_00003284</name>
</gene>
<proteinExistence type="predicted"/>
<evidence type="ECO:0000313" key="2">
    <source>
        <dbReference type="Proteomes" id="UP000696280"/>
    </source>
</evidence>
<sequence>MALAAISTAMPQLPWERPAQDPCTVPDLCDGQCAPPLVLRAQTESLPVNVNEESTPWVNASIR</sequence>
<dbReference type="Proteomes" id="UP000696280">
    <property type="component" value="Unassembled WGS sequence"/>
</dbReference>
<evidence type="ECO:0000313" key="1">
    <source>
        <dbReference type="EMBL" id="CAG8953089.1"/>
    </source>
</evidence>
<reference evidence="1" key="1">
    <citation type="submission" date="2021-07" db="EMBL/GenBank/DDBJ databases">
        <authorList>
            <person name="Durling M."/>
        </authorList>
    </citation>
    <scope>NUCLEOTIDE SEQUENCE</scope>
</reference>
<comment type="caution">
    <text evidence="1">The sequence shown here is derived from an EMBL/GenBank/DDBJ whole genome shotgun (WGS) entry which is preliminary data.</text>
</comment>
<dbReference type="OrthoDB" id="10313537at2759"/>
<accession>A0A9N9PHH7</accession>